<dbReference type="Proteomes" id="UP000190080">
    <property type="component" value="Unassembled WGS sequence"/>
</dbReference>
<proteinExistence type="predicted"/>
<accession>A0A1V4IXD3</accession>
<dbReference type="RefSeq" id="WP_079421895.1">
    <property type="nucleotide sequence ID" value="NZ_MZGV01000003.1"/>
</dbReference>
<dbReference type="Pfam" id="PF14056">
    <property type="entry name" value="DUF4250"/>
    <property type="match status" value="1"/>
</dbReference>
<name>A0A1V4IXD3_9CLOT</name>
<comment type="caution">
    <text evidence="1">The sequence shown here is derived from an EMBL/GenBank/DDBJ whole genome shotgun (WGS) entry which is preliminary data.</text>
</comment>
<dbReference type="AlphaFoldDB" id="A0A1V4IXD3"/>
<dbReference type="EMBL" id="MZGV01000003">
    <property type="protein sequence ID" value="OPJ64569.1"/>
    <property type="molecule type" value="Genomic_DNA"/>
</dbReference>
<gene>
    <name evidence="1" type="ORF">CLORY_04350</name>
</gene>
<organism evidence="1 2">
    <name type="scientific">Clostridium oryzae</name>
    <dbReference type="NCBI Taxonomy" id="1450648"/>
    <lineage>
        <taxon>Bacteria</taxon>
        <taxon>Bacillati</taxon>
        <taxon>Bacillota</taxon>
        <taxon>Clostridia</taxon>
        <taxon>Eubacteriales</taxon>
        <taxon>Clostridiaceae</taxon>
        <taxon>Clostridium</taxon>
    </lineage>
</organism>
<sequence length="64" mass="7517">MDNEQLLQMDAAILLSMVNMKLRDYYSSLDSYCDDANIDIDILINKLDTIGYIYDPELNKFIYK</sequence>
<evidence type="ECO:0000313" key="1">
    <source>
        <dbReference type="EMBL" id="OPJ64569.1"/>
    </source>
</evidence>
<dbReference type="InterPro" id="IPR025346">
    <property type="entry name" value="DUF4250"/>
</dbReference>
<reference evidence="1 2" key="1">
    <citation type="submission" date="2017-03" db="EMBL/GenBank/DDBJ databases">
        <title>Genome sequence of Clostridium oryzae DSM 28571.</title>
        <authorList>
            <person name="Poehlein A."/>
            <person name="Daniel R."/>
        </authorList>
    </citation>
    <scope>NUCLEOTIDE SEQUENCE [LARGE SCALE GENOMIC DNA]</scope>
    <source>
        <strain evidence="1 2">DSM 28571</strain>
    </source>
</reference>
<keyword evidence="2" id="KW-1185">Reference proteome</keyword>
<evidence type="ECO:0008006" key="3">
    <source>
        <dbReference type="Google" id="ProtNLM"/>
    </source>
</evidence>
<protein>
    <recommendedName>
        <fullName evidence="3">DUF4250 domain-containing protein</fullName>
    </recommendedName>
</protein>
<evidence type="ECO:0000313" key="2">
    <source>
        <dbReference type="Proteomes" id="UP000190080"/>
    </source>
</evidence>